<accession>A0ABU3NNJ8</accession>
<evidence type="ECO:0000256" key="10">
    <source>
        <dbReference type="ARBA" id="ARBA00023008"/>
    </source>
</evidence>
<dbReference type="SUPFAM" id="SSF49503">
    <property type="entry name" value="Cupredoxins"/>
    <property type="match status" value="3"/>
</dbReference>
<keyword evidence="8" id="KW-0677">Repeat</keyword>
<comment type="subunit">
    <text evidence="4">Homotrimer.</text>
</comment>
<dbReference type="InterPro" id="IPR001287">
    <property type="entry name" value="NO2-reductase_Cu"/>
</dbReference>
<feature type="chain" id="PRO_5046471920" description="Copper-containing nitrite reductase" evidence="12">
    <location>
        <begin position="28"/>
        <end position="496"/>
    </location>
</feature>
<comment type="catalytic activity">
    <reaction evidence="11">
        <text>nitric oxide + Fe(III)-[cytochrome c] + H2O = Fe(II)-[cytochrome c] + nitrite + 2 H(+)</text>
        <dbReference type="Rhea" id="RHEA:15233"/>
        <dbReference type="Rhea" id="RHEA-COMP:10350"/>
        <dbReference type="Rhea" id="RHEA-COMP:14399"/>
        <dbReference type="ChEBI" id="CHEBI:15377"/>
        <dbReference type="ChEBI" id="CHEBI:15378"/>
        <dbReference type="ChEBI" id="CHEBI:16301"/>
        <dbReference type="ChEBI" id="CHEBI:16480"/>
        <dbReference type="ChEBI" id="CHEBI:29033"/>
        <dbReference type="ChEBI" id="CHEBI:29034"/>
        <dbReference type="EC" id="1.7.2.1"/>
    </reaction>
</comment>
<dbReference type="PROSITE" id="PS00079">
    <property type="entry name" value="MULTICOPPER_OXIDASE1"/>
    <property type="match status" value="1"/>
</dbReference>
<dbReference type="InterPro" id="IPR028096">
    <property type="entry name" value="EfeO_Cupredoxin"/>
</dbReference>
<dbReference type="NCBIfam" id="TIGR02376">
    <property type="entry name" value="Cu_nitrite_red"/>
    <property type="match status" value="1"/>
</dbReference>
<dbReference type="CDD" id="cd11020">
    <property type="entry name" value="CuRO_1_CuNIR"/>
    <property type="match status" value="1"/>
</dbReference>
<dbReference type="InterPro" id="IPR028871">
    <property type="entry name" value="BlueCu_1_BS"/>
</dbReference>
<evidence type="ECO:0000256" key="5">
    <source>
        <dbReference type="ARBA" id="ARBA00011882"/>
    </source>
</evidence>
<evidence type="ECO:0000256" key="6">
    <source>
        <dbReference type="ARBA" id="ARBA00017290"/>
    </source>
</evidence>
<dbReference type="Gene3D" id="2.60.40.420">
    <property type="entry name" value="Cupredoxins - blue copper proteins"/>
    <property type="match status" value="3"/>
</dbReference>
<comment type="cofactor">
    <cofactor evidence="2">
        <name>Cu(2+)</name>
        <dbReference type="ChEBI" id="CHEBI:29036"/>
    </cofactor>
</comment>
<dbReference type="Pfam" id="PF13473">
    <property type="entry name" value="Cupredoxin_1"/>
    <property type="match status" value="1"/>
</dbReference>
<dbReference type="EMBL" id="JAUHMF010000002">
    <property type="protein sequence ID" value="MDT8898425.1"/>
    <property type="molecule type" value="Genomic_DNA"/>
</dbReference>
<evidence type="ECO:0000256" key="1">
    <source>
        <dbReference type="ARBA" id="ARBA00001960"/>
    </source>
</evidence>
<dbReference type="RefSeq" id="WP_315625084.1">
    <property type="nucleotide sequence ID" value="NZ_JAUHMF010000002.1"/>
</dbReference>
<evidence type="ECO:0000256" key="3">
    <source>
        <dbReference type="ARBA" id="ARBA00010609"/>
    </source>
</evidence>
<dbReference type="CDD" id="cd00920">
    <property type="entry name" value="Cupredoxin"/>
    <property type="match status" value="1"/>
</dbReference>
<reference evidence="16 17" key="1">
    <citation type="submission" date="2023-07" db="EMBL/GenBank/DDBJ databases">
        <title>Novel species of Thermanaerothrix with wide hydrolytic capabilities.</title>
        <authorList>
            <person name="Zayulina K.S."/>
            <person name="Podosokorskaya O.A."/>
            <person name="Elcheninov A.G."/>
        </authorList>
    </citation>
    <scope>NUCLEOTIDE SEQUENCE [LARGE SCALE GENOMIC DNA]</scope>
    <source>
        <strain evidence="16 17">4228-RoL</strain>
    </source>
</reference>
<keyword evidence="9 16" id="KW-0560">Oxidoreductase</keyword>
<evidence type="ECO:0000259" key="14">
    <source>
        <dbReference type="Pfam" id="PF07732"/>
    </source>
</evidence>
<feature type="signal peptide" evidence="12">
    <location>
        <begin position="1"/>
        <end position="27"/>
    </location>
</feature>
<evidence type="ECO:0000259" key="13">
    <source>
        <dbReference type="Pfam" id="PF07731"/>
    </source>
</evidence>
<dbReference type="Pfam" id="PF07732">
    <property type="entry name" value="Cu-oxidase_3"/>
    <property type="match status" value="1"/>
</dbReference>
<dbReference type="Pfam" id="PF07731">
    <property type="entry name" value="Cu-oxidase_2"/>
    <property type="match status" value="1"/>
</dbReference>
<name>A0ABU3NNJ8_9CHLR</name>
<dbReference type="PRINTS" id="PR00695">
    <property type="entry name" value="CUNO2RDTASE"/>
</dbReference>
<comment type="similarity">
    <text evidence="3">Belongs to the multicopper oxidase family.</text>
</comment>
<gene>
    <name evidence="16" type="primary">nirK</name>
    <name evidence="16" type="ORF">QYE77_09110</name>
</gene>
<evidence type="ECO:0000313" key="17">
    <source>
        <dbReference type="Proteomes" id="UP001254165"/>
    </source>
</evidence>
<proteinExistence type="inferred from homology"/>
<evidence type="ECO:0000259" key="15">
    <source>
        <dbReference type="Pfam" id="PF13473"/>
    </source>
</evidence>
<comment type="cofactor">
    <cofactor evidence="1">
        <name>Cu(+)</name>
        <dbReference type="ChEBI" id="CHEBI:49552"/>
    </cofactor>
</comment>
<evidence type="ECO:0000256" key="4">
    <source>
        <dbReference type="ARBA" id="ARBA00011233"/>
    </source>
</evidence>
<keyword evidence="7" id="KW-0479">Metal-binding</keyword>
<evidence type="ECO:0000256" key="7">
    <source>
        <dbReference type="ARBA" id="ARBA00022723"/>
    </source>
</evidence>
<dbReference type="InterPro" id="IPR011707">
    <property type="entry name" value="Cu-oxidase-like_N"/>
</dbReference>
<evidence type="ECO:0000313" key="16">
    <source>
        <dbReference type="EMBL" id="MDT8898425.1"/>
    </source>
</evidence>
<comment type="caution">
    <text evidence="16">The sequence shown here is derived from an EMBL/GenBank/DDBJ whole genome shotgun (WGS) entry which is preliminary data.</text>
</comment>
<dbReference type="InterPro" id="IPR033138">
    <property type="entry name" value="Cu_oxidase_CS"/>
</dbReference>
<keyword evidence="17" id="KW-1185">Reference proteome</keyword>
<dbReference type="InterPro" id="IPR011706">
    <property type="entry name" value="Cu-oxidase_C"/>
</dbReference>
<dbReference type="PANTHER" id="PTHR11709:SF394">
    <property type="entry name" value="FI03373P-RELATED"/>
    <property type="match status" value="1"/>
</dbReference>
<dbReference type="PANTHER" id="PTHR11709">
    <property type="entry name" value="MULTI-COPPER OXIDASE"/>
    <property type="match status" value="1"/>
</dbReference>
<evidence type="ECO:0000256" key="2">
    <source>
        <dbReference type="ARBA" id="ARBA00001973"/>
    </source>
</evidence>
<feature type="domain" description="Plastocyanin-like" evidence="14">
    <location>
        <begin position="222"/>
        <end position="327"/>
    </location>
</feature>
<dbReference type="EC" id="1.7.2.1" evidence="5"/>
<evidence type="ECO:0000256" key="11">
    <source>
        <dbReference type="ARBA" id="ARBA00049340"/>
    </source>
</evidence>
<feature type="domain" description="Plastocyanin-like" evidence="13">
    <location>
        <begin position="364"/>
        <end position="478"/>
    </location>
</feature>
<evidence type="ECO:0000256" key="9">
    <source>
        <dbReference type="ARBA" id="ARBA00023002"/>
    </source>
</evidence>
<feature type="domain" description="EfeO-type cupredoxin-like" evidence="15">
    <location>
        <begin position="74"/>
        <end position="154"/>
    </location>
</feature>
<evidence type="ECO:0000256" key="8">
    <source>
        <dbReference type="ARBA" id="ARBA00022737"/>
    </source>
</evidence>
<dbReference type="CDD" id="cd04208">
    <property type="entry name" value="CuRO_2_CuNIR"/>
    <property type="match status" value="1"/>
</dbReference>
<protein>
    <recommendedName>
        <fullName evidence="6">Copper-containing nitrite reductase</fullName>
        <ecNumber evidence="5">1.7.2.1</ecNumber>
    </recommendedName>
</protein>
<keyword evidence="10" id="KW-0186">Copper</keyword>
<dbReference type="PROSITE" id="PS51257">
    <property type="entry name" value="PROKAR_LIPOPROTEIN"/>
    <property type="match status" value="1"/>
</dbReference>
<dbReference type="GO" id="GO:0050421">
    <property type="term" value="F:nitrite reductase (NO-forming) activity"/>
    <property type="evidence" value="ECO:0007669"/>
    <property type="project" value="UniProtKB-EC"/>
</dbReference>
<sequence>MFRLSRFLVFTLILVALGLGACQPAAASAPTPTTPVAAVNMDAPAGAGNDVTFTLVTGFAEGRMVFIGQGGAIDGQVNPDLHVPQGAHVTLTLVNGDGALHNLSIDELGVHSADITGQGSRTTVTFVADQPGTFAYYCAIPGHRQAGMEGKLIVVGSNAPATAVTSPRQAAAPNLATPQVAPADPQAVDIVRDPTDLPAPLPPRDPQKVVVNLETVEVNGRLADGTTYRYWTFNGKVPGPFLRVRVGDTVEVHLKNHADSQMAHSVDFHAVTGPGGGAVATQTQPGGETMFTFKALNPGLFVYHCATPMVAEHIANGMYGLILVEPEGGLPPVDREFYVMQGELYTAQPFGTPGHLTEDIQKLLAEQPEYFVFNGASLALTSEAHQMHARVGETVRIFFGVGGPNATSSFHVIGEIFDRVYDQASLTSAPLTNVQTTLVPPGGAVMVEFKVEVPGRYILVDHALSRLQRGLAGYLIVDGAPNPDIFSATPVAGSGH</sequence>
<keyword evidence="12" id="KW-0732">Signal</keyword>
<organism evidence="16 17">
    <name type="scientific">Thermanaerothrix solaris</name>
    <dbReference type="NCBI Taxonomy" id="3058434"/>
    <lineage>
        <taxon>Bacteria</taxon>
        <taxon>Bacillati</taxon>
        <taxon>Chloroflexota</taxon>
        <taxon>Anaerolineae</taxon>
        <taxon>Anaerolineales</taxon>
        <taxon>Anaerolineaceae</taxon>
        <taxon>Thermanaerothrix</taxon>
    </lineage>
</organism>
<dbReference type="InterPro" id="IPR008972">
    <property type="entry name" value="Cupredoxin"/>
</dbReference>
<evidence type="ECO:0000256" key="12">
    <source>
        <dbReference type="SAM" id="SignalP"/>
    </source>
</evidence>
<dbReference type="Proteomes" id="UP001254165">
    <property type="component" value="Unassembled WGS sequence"/>
</dbReference>
<dbReference type="PROSITE" id="PS00196">
    <property type="entry name" value="COPPER_BLUE"/>
    <property type="match status" value="1"/>
</dbReference>
<dbReference type="InterPro" id="IPR045087">
    <property type="entry name" value="Cu-oxidase_fam"/>
</dbReference>